<feature type="region of interest" description="Disordered" evidence="1">
    <location>
        <begin position="70"/>
        <end position="98"/>
    </location>
</feature>
<feature type="region of interest" description="Disordered" evidence="1">
    <location>
        <begin position="34"/>
        <end position="54"/>
    </location>
</feature>
<name>A0A2K3URY2_9DEIO</name>
<reference evidence="3 4" key="1">
    <citation type="submission" date="2018-01" db="EMBL/GenBank/DDBJ databases">
        <title>Deinococcus koreensis sp. nov., a radiation-resistant bacterium isolated from river water.</title>
        <authorList>
            <person name="Choi A."/>
        </authorList>
    </citation>
    <scope>NUCLEOTIDE SEQUENCE [LARGE SCALE GENOMIC DNA]</scope>
    <source>
        <strain evidence="3 4">SJW1-2</strain>
    </source>
</reference>
<dbReference type="InterPro" id="IPR002559">
    <property type="entry name" value="Transposase_11"/>
</dbReference>
<dbReference type="PANTHER" id="PTHR30007">
    <property type="entry name" value="PHP DOMAIN PROTEIN"/>
    <property type="match status" value="1"/>
</dbReference>
<evidence type="ECO:0000313" key="4">
    <source>
        <dbReference type="Proteomes" id="UP000236379"/>
    </source>
</evidence>
<dbReference type="AlphaFoldDB" id="A0A2K3URY2"/>
<feature type="compositionally biased region" description="Low complexity" evidence="1">
    <location>
        <begin position="44"/>
        <end position="54"/>
    </location>
</feature>
<comment type="caution">
    <text evidence="3">The sequence shown here is derived from an EMBL/GenBank/DDBJ whole genome shotgun (WGS) entry which is preliminary data.</text>
</comment>
<evidence type="ECO:0000313" key="3">
    <source>
        <dbReference type="EMBL" id="PNY79260.1"/>
    </source>
</evidence>
<gene>
    <name evidence="3" type="ORF">CVO96_20320</name>
</gene>
<dbReference type="GO" id="GO:0006313">
    <property type="term" value="P:DNA transposition"/>
    <property type="evidence" value="ECO:0007669"/>
    <property type="project" value="InterPro"/>
</dbReference>
<dbReference type="EMBL" id="PPPD01000005">
    <property type="protein sequence ID" value="PNY79260.1"/>
    <property type="molecule type" value="Genomic_DNA"/>
</dbReference>
<dbReference type="GO" id="GO:0003677">
    <property type="term" value="F:DNA binding"/>
    <property type="evidence" value="ECO:0007669"/>
    <property type="project" value="InterPro"/>
</dbReference>
<protein>
    <recommendedName>
        <fullName evidence="2">Transposase IS4-like domain-containing protein</fullName>
    </recommendedName>
</protein>
<organism evidence="3 4">
    <name type="scientific">Deinococcus koreensis</name>
    <dbReference type="NCBI Taxonomy" id="2054903"/>
    <lineage>
        <taxon>Bacteria</taxon>
        <taxon>Thermotogati</taxon>
        <taxon>Deinococcota</taxon>
        <taxon>Deinococci</taxon>
        <taxon>Deinococcales</taxon>
        <taxon>Deinococcaceae</taxon>
        <taxon>Deinococcus</taxon>
    </lineage>
</organism>
<dbReference type="PANTHER" id="PTHR30007:SF0">
    <property type="entry name" value="TRANSPOSASE"/>
    <property type="match status" value="1"/>
</dbReference>
<dbReference type="GO" id="GO:0004803">
    <property type="term" value="F:transposase activity"/>
    <property type="evidence" value="ECO:0007669"/>
    <property type="project" value="InterPro"/>
</dbReference>
<accession>A0A2K3URY2</accession>
<dbReference type="Proteomes" id="UP000236379">
    <property type="component" value="Unassembled WGS sequence"/>
</dbReference>
<dbReference type="RefSeq" id="WP_103314299.1">
    <property type="nucleotide sequence ID" value="NZ_PPPD01000005.1"/>
</dbReference>
<evidence type="ECO:0000256" key="1">
    <source>
        <dbReference type="SAM" id="MobiDB-lite"/>
    </source>
</evidence>
<sequence>MPPEAHQPRGRPETPSTLCCVCCVAALPEERCRTSSPRGRACTPPSVSSDGPVSGRPCVGSIACGSGLPPDPHAAIIDSPSAKTPESGGPRGFDGHQNVNGRKRHALVDPLNLLPGVVMPPANLHDRVGGRRLVAAVKGQWPTLEKERADQGYAGQEGRRASQELDLNLEVGDPWRPWSRCMPQWVEAQGVDGSAFHGVPGRWVVERTAWMGRNRRPSRAFETLPETEAVWCSLAMCRLLLRRLTTC</sequence>
<proteinExistence type="predicted"/>
<feature type="domain" description="Transposase IS4-like" evidence="2">
    <location>
        <begin position="73"/>
        <end position="163"/>
    </location>
</feature>
<dbReference type="Pfam" id="PF01609">
    <property type="entry name" value="DDE_Tnp_1"/>
    <property type="match status" value="1"/>
</dbReference>
<evidence type="ECO:0000259" key="2">
    <source>
        <dbReference type="Pfam" id="PF01609"/>
    </source>
</evidence>
<keyword evidence="4" id="KW-1185">Reference proteome</keyword>